<dbReference type="WBParaSite" id="ACRNAN_scaffold4198.g8736.t1">
    <property type="protein sequence ID" value="ACRNAN_scaffold4198.g8736.t1"/>
    <property type="gene ID" value="ACRNAN_scaffold4198.g8736"/>
</dbReference>
<evidence type="ECO:0000313" key="2">
    <source>
        <dbReference type="WBParaSite" id="ACRNAN_scaffold4198.g8736.t1"/>
    </source>
</evidence>
<dbReference type="Proteomes" id="UP000887540">
    <property type="component" value="Unplaced"/>
</dbReference>
<sequence length="73" mass="8830">MFACDYGKQVDVSFQFAYNNLHWVSDRYPMNFNAEHILTIESMVHGWRRLFKQSIVYRIIFGYQLHITPSNRQ</sequence>
<organism evidence="1 2">
    <name type="scientific">Acrobeloides nanus</name>
    <dbReference type="NCBI Taxonomy" id="290746"/>
    <lineage>
        <taxon>Eukaryota</taxon>
        <taxon>Metazoa</taxon>
        <taxon>Ecdysozoa</taxon>
        <taxon>Nematoda</taxon>
        <taxon>Chromadorea</taxon>
        <taxon>Rhabditida</taxon>
        <taxon>Tylenchina</taxon>
        <taxon>Cephalobomorpha</taxon>
        <taxon>Cephaloboidea</taxon>
        <taxon>Cephalobidae</taxon>
        <taxon>Acrobeloides</taxon>
    </lineage>
</organism>
<proteinExistence type="predicted"/>
<dbReference type="AlphaFoldDB" id="A0A914DW20"/>
<keyword evidence="1" id="KW-1185">Reference proteome</keyword>
<accession>A0A914DW20</accession>
<evidence type="ECO:0000313" key="1">
    <source>
        <dbReference type="Proteomes" id="UP000887540"/>
    </source>
</evidence>
<name>A0A914DW20_9BILA</name>
<reference evidence="2" key="1">
    <citation type="submission" date="2022-11" db="UniProtKB">
        <authorList>
            <consortium name="WormBaseParasite"/>
        </authorList>
    </citation>
    <scope>IDENTIFICATION</scope>
</reference>
<protein>
    <submittedName>
        <fullName evidence="2">Uncharacterized protein</fullName>
    </submittedName>
</protein>